<accession>A0A4Y2V1U5</accession>
<dbReference type="EMBL" id="BGPR01042190">
    <property type="protein sequence ID" value="GBO18588.1"/>
    <property type="molecule type" value="Genomic_DNA"/>
</dbReference>
<dbReference type="Proteomes" id="UP000499080">
    <property type="component" value="Unassembled WGS sequence"/>
</dbReference>
<reference evidence="1 2" key="1">
    <citation type="journal article" date="2019" name="Sci. Rep.">
        <title>Orb-weaving spider Araneus ventricosus genome elucidates the spidroin gene catalogue.</title>
        <authorList>
            <person name="Kono N."/>
            <person name="Nakamura H."/>
            <person name="Ohtoshi R."/>
            <person name="Moran D.A.P."/>
            <person name="Shinohara A."/>
            <person name="Yoshida Y."/>
            <person name="Fujiwara M."/>
            <person name="Mori M."/>
            <person name="Tomita M."/>
            <person name="Arakawa K."/>
        </authorList>
    </citation>
    <scope>NUCLEOTIDE SEQUENCE [LARGE SCALE GENOMIC DNA]</scope>
</reference>
<gene>
    <name evidence="1" type="ORF">AVEN_13302_1</name>
</gene>
<comment type="caution">
    <text evidence="1">The sequence shown here is derived from an EMBL/GenBank/DDBJ whole genome shotgun (WGS) entry which is preliminary data.</text>
</comment>
<dbReference type="AlphaFoldDB" id="A0A4Y2V1U5"/>
<evidence type="ECO:0000313" key="1">
    <source>
        <dbReference type="EMBL" id="GBO18588.1"/>
    </source>
</evidence>
<keyword evidence="2" id="KW-1185">Reference proteome</keyword>
<organism evidence="1 2">
    <name type="scientific">Araneus ventricosus</name>
    <name type="common">Orbweaver spider</name>
    <name type="synonym">Epeira ventricosa</name>
    <dbReference type="NCBI Taxonomy" id="182803"/>
    <lineage>
        <taxon>Eukaryota</taxon>
        <taxon>Metazoa</taxon>
        <taxon>Ecdysozoa</taxon>
        <taxon>Arthropoda</taxon>
        <taxon>Chelicerata</taxon>
        <taxon>Arachnida</taxon>
        <taxon>Araneae</taxon>
        <taxon>Araneomorphae</taxon>
        <taxon>Entelegynae</taxon>
        <taxon>Araneoidea</taxon>
        <taxon>Araneidae</taxon>
        <taxon>Araneus</taxon>
    </lineage>
</organism>
<proteinExistence type="predicted"/>
<protein>
    <submittedName>
        <fullName evidence="1">Uncharacterized protein</fullName>
    </submittedName>
</protein>
<evidence type="ECO:0000313" key="2">
    <source>
        <dbReference type="Proteomes" id="UP000499080"/>
    </source>
</evidence>
<sequence length="116" mass="13402">MYPAGNAFRSASLKLNGQNSRSRDTREMDSASLILKAIEHFALRSHLRAWRHAVKHWITFTRDISYITAGENVSNSFYAAVSSEEQVTFRTHYKSDPARFSHRSGYLRGEYRQFPS</sequence>
<name>A0A4Y2V1U5_ARAVE</name>